<protein>
    <recommendedName>
        <fullName evidence="9">NEAT domain-containing protein</fullName>
    </recommendedName>
</protein>
<feature type="compositionally biased region" description="Polar residues" evidence="5">
    <location>
        <begin position="1156"/>
        <end position="1166"/>
    </location>
</feature>
<feature type="region of interest" description="Disordered" evidence="5">
    <location>
        <begin position="755"/>
        <end position="808"/>
    </location>
</feature>
<keyword evidence="6" id="KW-0812">Transmembrane</keyword>
<keyword evidence="3" id="KW-0732">Signal</keyword>
<feature type="region of interest" description="Disordered" evidence="5">
    <location>
        <begin position="1107"/>
        <end position="1166"/>
    </location>
</feature>
<evidence type="ECO:0000256" key="1">
    <source>
        <dbReference type="ARBA" id="ARBA00009432"/>
    </source>
</evidence>
<dbReference type="Pfam" id="PF12799">
    <property type="entry name" value="LRR_4"/>
    <property type="match status" value="2"/>
</dbReference>
<keyword evidence="4" id="KW-0677">Repeat</keyword>
<evidence type="ECO:0000256" key="6">
    <source>
        <dbReference type="SAM" id="Phobius"/>
    </source>
</evidence>
<feature type="compositionally biased region" description="Basic and acidic residues" evidence="5">
    <location>
        <begin position="967"/>
        <end position="987"/>
    </location>
</feature>
<keyword evidence="2" id="KW-0433">Leucine-rich repeat</keyword>
<dbReference type="SUPFAM" id="SSF52058">
    <property type="entry name" value="L domain-like"/>
    <property type="match status" value="1"/>
</dbReference>
<evidence type="ECO:0000256" key="4">
    <source>
        <dbReference type="ARBA" id="ARBA00022737"/>
    </source>
</evidence>
<dbReference type="SMART" id="SM00365">
    <property type="entry name" value="LRR_SD22"/>
    <property type="match status" value="7"/>
</dbReference>
<feature type="compositionally biased region" description="Basic and acidic residues" evidence="5">
    <location>
        <begin position="788"/>
        <end position="808"/>
    </location>
</feature>
<dbReference type="PROSITE" id="PS51450">
    <property type="entry name" value="LRR"/>
    <property type="match status" value="4"/>
</dbReference>
<feature type="compositionally biased region" description="Basic and acidic residues" evidence="5">
    <location>
        <begin position="755"/>
        <end position="779"/>
    </location>
</feature>
<feature type="compositionally biased region" description="Basic and acidic residues" evidence="5">
    <location>
        <begin position="589"/>
        <end position="625"/>
    </location>
</feature>
<dbReference type="InterPro" id="IPR032675">
    <property type="entry name" value="LRR_dom_sf"/>
</dbReference>
<feature type="transmembrane region" description="Helical" evidence="6">
    <location>
        <begin position="1411"/>
        <end position="1435"/>
    </location>
</feature>
<feature type="compositionally biased region" description="Basic and acidic residues" evidence="5">
    <location>
        <begin position="1113"/>
        <end position="1155"/>
    </location>
</feature>
<dbReference type="InterPro" id="IPR037250">
    <property type="entry name" value="NEAT_dom_sf"/>
</dbReference>
<evidence type="ECO:0000256" key="3">
    <source>
        <dbReference type="ARBA" id="ARBA00022729"/>
    </source>
</evidence>
<dbReference type="Gene3D" id="2.60.40.1220">
    <property type="match status" value="1"/>
</dbReference>
<name>A0ABT3E266_9LACO</name>
<sequence>MKKHIVMTLMSTLLIGLSAGEFMDVNIIHADETNLTEDNVVVIPDENLQKELQRALGTGVPLTKENLLKVTSLNLTYSDITDLTGLEYAKNLKLIDLSGNAIASIEPLGQLHHLESVSLRFNKSKVLPDLAPLKTTSVAQLNLVANAYGLEPDKLSAVSDLTNLVTLEMQNTKLSVVPDLSKLTKLRSLGMGGNQLTDVSALASMTELTELEINSNQITNFEPVSHLTNLERIALGNNRSADVSSLKSLTKLKKANFSQMGLSNNEMSIFAGMKDLEILAIDFNDQISDLSSLSKLTKLSDLDFSKDNVSSLTPLAELKNLKYLGFSNNNVSDISVLKELSGLETINMMRNHIYDLSALKDLTKITRVNAKFQAVTLPVAMINDKKASGLIPVLVKSRNANVLPIKLQSDGQLTVNDEGLLLTDIDVNKDNEVYMSWETDAEDKAIKFTGTLTQPVQLKGADKTDENQAVKISVLKGDGSNLTSVASNFIQTNAVVETQADGQKTLLIKVIVPKTYGADSITFLHGTKVSTKLVGETYVLEYRFALTEDALNGTPFKENMHVKINPEVLNYDHHYDVFFKLYGLTNDADKDAEQPAEPEVKPNPDEEATKPETEDKPEDVNKDTESNNDVTPSKEQDVVTYKAHYLKVGTNDTSVMAQYMLKSAQMYYQNGHQYLVISANDDKAAAMIQNMLMNEKSYVKRESTKFYFDLGTKKLQNDVTITLNGFVSVSAYIPGLGQFKEEQPFTLQLDERTVQENKTPEKQEPEKQEPEKQTPEKQTPETPNVPDKPQDVNKDTESHNDVNPSKEQDVVTYKAHYLKLGTNDTSVMAQYMLQSAQMYYQNGHQYVLISANDDKAGAMIQNLMLNGKGYVKREGTKFYFDLGTKKLQNDVTITLNGFVSVSTFIPGLGQFKEEQPFTLRLDGRTVQKDSVPDKNKNTESTEPEKQEPEKQTPETPETPETPNVPEKPQDVNKDKEPQQDTKPSKEQDLVTYKAHYLKLGTSDASVMAQYMLKSAQMYYQNGHQYLVVSANNDKAAAMIQNLMLNGKSYVKREGTKFYFDLGTKKLQNDVTITLDGFVSVSTFIPGLGQFKEEQPFTLRLDGRTVQKGIVPDKPVEHDDADKQVDEQKNKPEKESEQDKQPDKTKPNKSDSEDKSGTPNKNNVTPNKYHNYVAKFLKLGTDQTSVMAQYMLNAAHVEIKGNQATITIFANNEAAANMITRLMIGGQKAVRSGNSFTVTLPKSVLTTTIVGHVDVDVPGVIKESQPFSLRLIAGFKGTPKTEDAVHEEVAPQVPTQDGQVHTNNKGVTKSRELRVNKNTVESADATTPIEVVKPLNNATTTNQTDTVLPMHFVPTTKVDANLDDDMDSTDVAKASDTKEPAKNTMEQLIDAAQSNDAAMTNSAEEQADINNAFLLLGSVIAALLGFISVTLAWLMFKG</sequence>
<dbReference type="Gene3D" id="3.80.10.10">
    <property type="entry name" value="Ribonuclease Inhibitor"/>
    <property type="match status" value="2"/>
</dbReference>
<feature type="region of interest" description="Disordered" evidence="5">
    <location>
        <begin position="920"/>
        <end position="987"/>
    </location>
</feature>
<reference evidence="7 8" key="1">
    <citation type="submission" date="2022-10" db="EMBL/GenBank/DDBJ databases">
        <title>Weissella fermenti sp. nov., isolated from fermented cabbage.</title>
        <authorList>
            <person name="Lee J.K."/>
            <person name="Baek J.H."/>
            <person name="Choi D.G."/>
            <person name="Kim J.M."/>
            <person name="Jeon C.O."/>
        </authorList>
    </citation>
    <scope>NUCLEOTIDE SEQUENCE [LARGE SCALE GENOMIC DNA]</scope>
    <source>
        <strain evidence="7 8">KACC 18534</strain>
    </source>
</reference>
<feature type="region of interest" description="Disordered" evidence="5">
    <location>
        <begin position="589"/>
        <end position="635"/>
    </location>
</feature>
<feature type="compositionally biased region" description="Basic and acidic residues" evidence="5">
    <location>
        <begin position="920"/>
        <end position="952"/>
    </location>
</feature>
<proteinExistence type="inferred from homology"/>
<keyword evidence="6" id="KW-0472">Membrane</keyword>
<comment type="caution">
    <text evidence="7">The sequence shown here is derived from an EMBL/GenBank/DDBJ whole genome shotgun (WGS) entry which is preliminary data.</text>
</comment>
<dbReference type="Proteomes" id="UP001526225">
    <property type="component" value="Unassembled WGS sequence"/>
</dbReference>
<dbReference type="SUPFAM" id="SSF158911">
    <property type="entry name" value="NEAT domain-like"/>
    <property type="match status" value="2"/>
</dbReference>
<keyword evidence="6" id="KW-1133">Transmembrane helix</keyword>
<dbReference type="Gene3D" id="2.60.40.1850">
    <property type="match status" value="5"/>
</dbReference>
<feature type="compositionally biased region" description="Low complexity" evidence="5">
    <location>
        <begin position="953"/>
        <end position="966"/>
    </location>
</feature>
<evidence type="ECO:0000313" key="7">
    <source>
        <dbReference type="EMBL" id="MCW0952518.1"/>
    </source>
</evidence>
<gene>
    <name evidence="7" type="ORF">OIT44_00210</name>
</gene>
<dbReference type="InterPro" id="IPR001611">
    <property type="entry name" value="Leu-rich_rpt"/>
</dbReference>
<comment type="similarity">
    <text evidence="1">Belongs to the internalin family.</text>
</comment>
<evidence type="ECO:0000313" key="8">
    <source>
        <dbReference type="Proteomes" id="UP001526225"/>
    </source>
</evidence>
<dbReference type="EMBL" id="JAOZFE010000001">
    <property type="protein sequence ID" value="MCW0952518.1"/>
    <property type="molecule type" value="Genomic_DNA"/>
</dbReference>
<dbReference type="InterPro" id="IPR050836">
    <property type="entry name" value="SDS22/Internalin_LRR"/>
</dbReference>
<keyword evidence="8" id="KW-1185">Reference proteome</keyword>
<dbReference type="InterPro" id="IPR014755">
    <property type="entry name" value="Cu-Rt/internalin_Ig-like"/>
</dbReference>
<dbReference type="RefSeq" id="WP_213408741.1">
    <property type="nucleotide sequence ID" value="NZ_CP074441.1"/>
</dbReference>
<dbReference type="PANTHER" id="PTHR46652:SF3">
    <property type="entry name" value="LEUCINE-RICH REPEAT-CONTAINING PROTEIN 9"/>
    <property type="match status" value="1"/>
</dbReference>
<evidence type="ECO:0000256" key="5">
    <source>
        <dbReference type="SAM" id="MobiDB-lite"/>
    </source>
</evidence>
<organism evidence="7 8">
    <name type="scientific">Weissella ceti</name>
    <dbReference type="NCBI Taxonomy" id="759620"/>
    <lineage>
        <taxon>Bacteria</taxon>
        <taxon>Bacillati</taxon>
        <taxon>Bacillota</taxon>
        <taxon>Bacilli</taxon>
        <taxon>Lactobacillales</taxon>
        <taxon>Lactobacillaceae</taxon>
        <taxon>Weissella</taxon>
    </lineage>
</organism>
<accession>A0ABT3E266</accession>
<dbReference type="InterPro" id="IPR025875">
    <property type="entry name" value="Leu-rich_rpt_4"/>
</dbReference>
<evidence type="ECO:0008006" key="9">
    <source>
        <dbReference type="Google" id="ProtNLM"/>
    </source>
</evidence>
<dbReference type="PANTHER" id="PTHR46652">
    <property type="entry name" value="LEUCINE-RICH REPEAT AND IQ DOMAIN-CONTAINING PROTEIN 1-RELATED"/>
    <property type="match status" value="1"/>
</dbReference>
<evidence type="ECO:0000256" key="2">
    <source>
        <dbReference type="ARBA" id="ARBA00022614"/>
    </source>
</evidence>